<dbReference type="InterPro" id="IPR004027">
    <property type="entry name" value="SEC_C_motif"/>
</dbReference>
<dbReference type="RefSeq" id="WP_222822857.1">
    <property type="nucleotide sequence ID" value="NZ_CP082237.1"/>
</dbReference>
<dbReference type="SUPFAM" id="SSF103642">
    <property type="entry name" value="Sec-C motif"/>
    <property type="match status" value="1"/>
</dbReference>
<dbReference type="KEGG" id="cthu:HUR95_01210"/>
<dbReference type="SUPFAM" id="SSF48452">
    <property type="entry name" value="TPR-like"/>
    <property type="match status" value="1"/>
</dbReference>
<dbReference type="EMBL" id="CP082237">
    <property type="protein sequence ID" value="QZT34084.1"/>
    <property type="molecule type" value="Genomic_DNA"/>
</dbReference>
<dbReference type="Gene3D" id="3.10.450.50">
    <property type="match status" value="1"/>
</dbReference>
<dbReference type="AlphaFoldDB" id="A0A8X8I9F0"/>
<dbReference type="Pfam" id="PF02810">
    <property type="entry name" value="SEC-C"/>
    <property type="match status" value="1"/>
</dbReference>
<sequence>MQNKTDLDQLVEELLGPELAEGDIHVAGLAAVLEEHPEVQLLLERRNHLPGQVVINGVNPLLHVYIEAIIVNQLADPQLESLQITMRRLRAMGLSEHAARGNIARVFIHFLDQSLKLKQPFDTQAYEAGVRLLGVQRKKTGRNEPCPCGSGRKYKRCCLEVTTTVPNLDQVDPMAGMLILGQGSYMTEAAKWFLGDPLHPLFQLENRVRIARYFEQAEDVKGAELALKDNVSQARQMGHSDYLRNALQDLQMFCFNHDGYTQLGLEVTQSLLELENDEYQRGNYWCDKADILAADGQVAQAEEEFRQLFQTMPDWHFGRYRYACFLMDTGRKAEAVALLKELVAAQADIDEETWQAARDLLDTLEP</sequence>
<reference evidence="1 2" key="1">
    <citation type="journal article" date="2020" name="Extremophiles">
        <title>Genomic analysis of Caldalkalibacillus thermarum TA2.A1 reveals aerobic alkaliphilic metabolism and evolutionary hallmarks linking alkaliphilic bacteria and plant life.</title>
        <authorList>
            <person name="de Jong S.I."/>
            <person name="van den Broek M.A."/>
            <person name="Merkel A.Y."/>
            <person name="de la Torre Cortes P."/>
            <person name="Kalamorz F."/>
            <person name="Cook G.M."/>
            <person name="van Loosdrecht M.C.M."/>
            <person name="McMillan D.G.G."/>
        </authorList>
    </citation>
    <scope>NUCLEOTIDE SEQUENCE [LARGE SCALE GENOMIC DNA]</scope>
    <source>
        <strain evidence="1 2">TA2.A1</strain>
    </source>
</reference>
<dbReference type="Gene3D" id="1.25.40.10">
    <property type="entry name" value="Tetratricopeptide repeat domain"/>
    <property type="match status" value="1"/>
</dbReference>
<name>A0A8X8I9F0_CALTT</name>
<dbReference type="Proteomes" id="UP000825179">
    <property type="component" value="Chromosome"/>
</dbReference>
<evidence type="ECO:0000313" key="1">
    <source>
        <dbReference type="EMBL" id="QZT34084.1"/>
    </source>
</evidence>
<organism evidence="1 2">
    <name type="scientific">Caldalkalibacillus thermarum (strain TA2.A1)</name>
    <dbReference type="NCBI Taxonomy" id="986075"/>
    <lineage>
        <taxon>Bacteria</taxon>
        <taxon>Bacillati</taxon>
        <taxon>Bacillota</taxon>
        <taxon>Bacilli</taxon>
        <taxon>Bacillales</taxon>
        <taxon>Bacillaceae</taxon>
        <taxon>Caldalkalibacillus</taxon>
    </lineage>
</organism>
<keyword evidence="2" id="KW-1185">Reference proteome</keyword>
<protein>
    <submittedName>
        <fullName evidence="1">SEC-C domain-containing protein</fullName>
    </submittedName>
</protein>
<gene>
    <name evidence="1" type="ORF">HUR95_01210</name>
</gene>
<accession>A0A8X8I9F0</accession>
<proteinExistence type="predicted"/>
<evidence type="ECO:0000313" key="2">
    <source>
        <dbReference type="Proteomes" id="UP000825179"/>
    </source>
</evidence>
<dbReference type="InterPro" id="IPR011990">
    <property type="entry name" value="TPR-like_helical_dom_sf"/>
</dbReference>